<reference evidence="2" key="1">
    <citation type="submission" date="2018-07" db="EMBL/GenBank/DDBJ databases">
        <authorList>
            <consortium name="NARMS: The National Antimicrobial Resistance Monitoring System"/>
        </authorList>
    </citation>
    <scope>NUCLEOTIDE SEQUENCE</scope>
    <source>
        <strain evidence="2">FSIS1500714</strain>
    </source>
</reference>
<dbReference type="AlphaFoldDB" id="A0A617LW83"/>
<proteinExistence type="predicted"/>
<feature type="region of interest" description="Disordered" evidence="1">
    <location>
        <begin position="1"/>
        <end position="24"/>
    </location>
</feature>
<comment type="caution">
    <text evidence="2">The sequence shown here is derived from an EMBL/GenBank/DDBJ whole genome shotgun (WGS) entry which is preliminary data.</text>
</comment>
<accession>A0A617LW83</accession>
<feature type="non-terminal residue" evidence="2">
    <location>
        <position position="1"/>
    </location>
</feature>
<sequence>FREGQNVRLHRPVSGQEQQKLEAR</sequence>
<organism evidence="2">
    <name type="scientific">Salmonella montevideo</name>
    <dbReference type="NCBI Taxonomy" id="115981"/>
    <lineage>
        <taxon>Bacteria</taxon>
        <taxon>Pseudomonadati</taxon>
        <taxon>Pseudomonadota</taxon>
        <taxon>Gammaproteobacteria</taxon>
        <taxon>Enterobacterales</taxon>
        <taxon>Enterobacteriaceae</taxon>
        <taxon>Salmonella</taxon>
    </lineage>
</organism>
<dbReference type="EMBL" id="AAKYVF010000071">
    <property type="protein sequence ID" value="ECX1557150.1"/>
    <property type="molecule type" value="Genomic_DNA"/>
</dbReference>
<gene>
    <name evidence="2" type="ORF">APO85_24055</name>
</gene>
<protein>
    <submittedName>
        <fullName evidence="2">DUF2786 domain-containing protein</fullName>
    </submittedName>
</protein>
<evidence type="ECO:0000313" key="2">
    <source>
        <dbReference type="EMBL" id="ECX1557150.1"/>
    </source>
</evidence>
<evidence type="ECO:0000256" key="1">
    <source>
        <dbReference type="SAM" id="MobiDB-lite"/>
    </source>
</evidence>
<name>A0A617LW83_SALMO</name>